<organism evidence="1 2">
    <name type="scientific">Pseudomonas fluorescens</name>
    <dbReference type="NCBI Taxonomy" id="294"/>
    <lineage>
        <taxon>Bacteria</taxon>
        <taxon>Pseudomonadati</taxon>
        <taxon>Pseudomonadota</taxon>
        <taxon>Gammaproteobacteria</taxon>
        <taxon>Pseudomonadales</taxon>
        <taxon>Pseudomonadaceae</taxon>
        <taxon>Pseudomonas</taxon>
    </lineage>
</organism>
<protein>
    <submittedName>
        <fullName evidence="1">Uncharacterized protein</fullName>
    </submittedName>
</protein>
<dbReference type="Proteomes" id="UP000325607">
    <property type="component" value="Unassembled WGS sequence"/>
</dbReference>
<name>A0A5E6WKN1_PSEFL</name>
<sequence length="84" mass="9747">MDSKPNQSTGVIVWAELTDPWGSWDWPTSFIKGEIEDDDGGRKYKFNHRSFEGWFEATPLVGKRVRFLRFPGWNGLVAEEVELE</sequence>
<evidence type="ECO:0000313" key="1">
    <source>
        <dbReference type="EMBL" id="VVN29243.1"/>
    </source>
</evidence>
<proteinExistence type="predicted"/>
<dbReference type="OrthoDB" id="9867897at2"/>
<reference evidence="1 2" key="1">
    <citation type="submission" date="2019-09" db="EMBL/GenBank/DDBJ databases">
        <authorList>
            <person name="Chandra G."/>
            <person name="Truman W A."/>
        </authorList>
    </citation>
    <scope>NUCLEOTIDE SEQUENCE [LARGE SCALE GENOMIC DNA]</scope>
    <source>
        <strain evidence="1">PS645</strain>
    </source>
</reference>
<dbReference type="EMBL" id="CABVGX010000054">
    <property type="protein sequence ID" value="VVN29243.1"/>
    <property type="molecule type" value="Genomic_DNA"/>
</dbReference>
<accession>A0A5E6WKN1</accession>
<gene>
    <name evidence="1" type="ORF">PS645_04739</name>
</gene>
<dbReference type="RefSeq" id="WP_150582594.1">
    <property type="nucleotide sequence ID" value="NZ_CABVGX010000054.1"/>
</dbReference>
<dbReference type="AlphaFoldDB" id="A0A5E6WKN1"/>
<evidence type="ECO:0000313" key="2">
    <source>
        <dbReference type="Proteomes" id="UP000325607"/>
    </source>
</evidence>